<dbReference type="SUPFAM" id="SSF51556">
    <property type="entry name" value="Metallo-dependent hydrolases"/>
    <property type="match status" value="1"/>
</dbReference>
<dbReference type="InterPro" id="IPR013108">
    <property type="entry name" value="Amidohydro_3"/>
</dbReference>
<organism evidence="2 3">
    <name type="scientific">Chitinophaga rupis</name>
    <dbReference type="NCBI Taxonomy" id="573321"/>
    <lineage>
        <taxon>Bacteria</taxon>
        <taxon>Pseudomonadati</taxon>
        <taxon>Bacteroidota</taxon>
        <taxon>Chitinophagia</taxon>
        <taxon>Chitinophagales</taxon>
        <taxon>Chitinophagaceae</taxon>
        <taxon>Chitinophaga</taxon>
    </lineage>
</organism>
<protein>
    <recommendedName>
        <fullName evidence="1">Amidohydrolase 3 domain-containing protein</fullName>
    </recommendedName>
</protein>
<dbReference type="PANTHER" id="PTHR22642:SF2">
    <property type="entry name" value="PROTEIN LONG AFTER FAR-RED 3"/>
    <property type="match status" value="1"/>
</dbReference>
<keyword evidence="3" id="KW-1185">Reference proteome</keyword>
<evidence type="ECO:0000259" key="1">
    <source>
        <dbReference type="Pfam" id="PF07969"/>
    </source>
</evidence>
<evidence type="ECO:0000313" key="3">
    <source>
        <dbReference type="Proteomes" id="UP000198984"/>
    </source>
</evidence>
<dbReference type="Gene3D" id="2.30.40.10">
    <property type="entry name" value="Urease, subunit C, domain 1"/>
    <property type="match status" value="1"/>
</dbReference>
<dbReference type="OrthoDB" id="9767366at2"/>
<dbReference type="RefSeq" id="WP_089907597.1">
    <property type="nucleotide sequence ID" value="NZ_FOBB01000001.1"/>
</dbReference>
<dbReference type="STRING" id="573321.SAMN04488505_1011275"/>
<proteinExistence type="predicted"/>
<dbReference type="GO" id="GO:0016810">
    <property type="term" value="F:hydrolase activity, acting on carbon-nitrogen (but not peptide) bonds"/>
    <property type="evidence" value="ECO:0007669"/>
    <property type="project" value="InterPro"/>
</dbReference>
<reference evidence="2 3" key="1">
    <citation type="submission" date="2016-10" db="EMBL/GenBank/DDBJ databases">
        <authorList>
            <person name="de Groot N.N."/>
        </authorList>
    </citation>
    <scope>NUCLEOTIDE SEQUENCE [LARGE SCALE GENOMIC DNA]</scope>
    <source>
        <strain evidence="2 3">DSM 21039</strain>
    </source>
</reference>
<dbReference type="AlphaFoldDB" id="A0A1H7LKS1"/>
<gene>
    <name evidence="2" type="ORF">SAMN04488505_1011275</name>
</gene>
<dbReference type="InterPro" id="IPR032466">
    <property type="entry name" value="Metal_Hydrolase"/>
</dbReference>
<dbReference type="EMBL" id="FOBB01000001">
    <property type="protein sequence ID" value="SEK99065.1"/>
    <property type="molecule type" value="Genomic_DNA"/>
</dbReference>
<feature type="domain" description="Amidohydrolase 3" evidence="1">
    <location>
        <begin position="68"/>
        <end position="543"/>
    </location>
</feature>
<dbReference type="Gene3D" id="3.10.310.70">
    <property type="match status" value="1"/>
</dbReference>
<accession>A0A1H7LKS1</accession>
<dbReference type="Pfam" id="PF07969">
    <property type="entry name" value="Amidohydro_3"/>
    <property type="match status" value="1"/>
</dbReference>
<dbReference type="CDD" id="cd01300">
    <property type="entry name" value="YtcJ_like"/>
    <property type="match status" value="1"/>
</dbReference>
<dbReference type="InterPro" id="IPR033932">
    <property type="entry name" value="YtcJ-like"/>
</dbReference>
<dbReference type="Gene3D" id="3.20.20.140">
    <property type="entry name" value="Metal-dependent hydrolases"/>
    <property type="match status" value="1"/>
</dbReference>
<dbReference type="PANTHER" id="PTHR22642">
    <property type="entry name" value="IMIDAZOLONEPROPIONASE"/>
    <property type="match status" value="1"/>
</dbReference>
<dbReference type="SUPFAM" id="SSF51338">
    <property type="entry name" value="Composite domain of metallo-dependent hydrolases"/>
    <property type="match status" value="1"/>
</dbReference>
<name>A0A1H7LKS1_9BACT</name>
<dbReference type="Proteomes" id="UP000198984">
    <property type="component" value="Unassembled WGS sequence"/>
</dbReference>
<dbReference type="InterPro" id="IPR011059">
    <property type="entry name" value="Metal-dep_hydrolase_composite"/>
</dbReference>
<evidence type="ECO:0000313" key="2">
    <source>
        <dbReference type="EMBL" id="SEK99065.1"/>
    </source>
</evidence>
<sequence length="549" mass="60266">MKLLPVCCMALLCWSCSSKKQADLIIHHAKIYTVDAHFSQAQAMAIHHGKIVAIGDEQEILEKYTAPQVQDAGGHFIYPGFIDAHAHFVGYGFSLQQVNLVGTQSWREVIDRVKAFTAAHSPAATQWVLGRGWDQNDWPEKAFPDKTVLDSLFPHTPVLLGRVDGHAAIANQAALDAAGVHAGQTLTGGVIETKNGKLTGILIDNAVRVVFGKVPQATTALLQKALQDAAASCFAAGLTTIADCGIMKNEALLIDSLQQQQLLKMRLYVLLTDSTENYDYFLPKGPYRTDHINIAGFKCYADGALGSRGACLLQDYTDKPGWKGFLLKDSSYFAMRAAQLINTKFQLCTHAIGDSANREILRIYSHVLKGKNDRRWRIEHAQVVSPEDVPLFGQYSIIPSVQPTHATSDMYWAGARLGPERLKSAYIYQQLLQQNGWIPLGTDFPVEDINPLKTFLAAVARMDANNYPPGGFQKENALTRQQALQGMTIWAAKGCFEEDTRGSLEPGKLADLVILDHDLMEIPLDSVLKTKVLATFSGGEQVYKAGGIK</sequence>